<dbReference type="EMBL" id="CP132314">
    <property type="protein sequence ID" value="WLS03115.1"/>
    <property type="molecule type" value="Genomic_DNA"/>
</dbReference>
<evidence type="ECO:0000313" key="2">
    <source>
        <dbReference type="Proteomes" id="UP001225788"/>
    </source>
</evidence>
<gene>
    <name evidence="1" type="ORF">Q9315_00260</name>
</gene>
<reference evidence="1 2" key="1">
    <citation type="submission" date="2023-08" db="EMBL/GenBank/DDBJ databases">
        <title>Pathogen: clinical or host-associated sample.</title>
        <authorList>
            <person name="Hergert J."/>
            <person name="Casey R."/>
            <person name="Wagner J."/>
            <person name="Young E.L."/>
            <person name="Oakeson K.F."/>
        </authorList>
    </citation>
    <scope>NUCLEOTIDE SEQUENCE [LARGE SCALE GENOMIC DNA]</scope>
    <source>
        <strain evidence="1 2">UPHL-collab-2</strain>
    </source>
</reference>
<accession>A0ABY9K3E7</accession>
<protein>
    <submittedName>
        <fullName evidence="1">Uncharacterized protein</fullName>
    </submittedName>
</protein>
<evidence type="ECO:0000313" key="1">
    <source>
        <dbReference type="EMBL" id="WLS03115.1"/>
    </source>
</evidence>
<keyword evidence="2" id="KW-1185">Reference proteome</keyword>
<proteinExistence type="predicted"/>
<sequence length="98" mass="10900">MINISNMRPGPGGAKATFDAEIEGWLLRDCVIVQRPEGNLSALPPTLRGGQRAVQIPDDLWFDFINAARSAYRRISREEQWVELCEGGEEVLRAAGMD</sequence>
<name>A0ABY9K3E7_9HYPH</name>
<dbReference type="Proteomes" id="UP001225788">
    <property type="component" value="Chromosome"/>
</dbReference>
<dbReference type="RefSeq" id="WP_306158620.1">
    <property type="nucleotide sequence ID" value="NZ_CP132314.1"/>
</dbReference>
<organism evidence="1 2">
    <name type="scientific">Shinella oryzae</name>
    <dbReference type="NCBI Taxonomy" id="2871820"/>
    <lineage>
        <taxon>Bacteria</taxon>
        <taxon>Pseudomonadati</taxon>
        <taxon>Pseudomonadota</taxon>
        <taxon>Alphaproteobacteria</taxon>
        <taxon>Hyphomicrobiales</taxon>
        <taxon>Rhizobiaceae</taxon>
        <taxon>Shinella</taxon>
    </lineage>
</organism>